<dbReference type="Proteomes" id="UP001159405">
    <property type="component" value="Unassembled WGS sequence"/>
</dbReference>
<keyword evidence="8 9" id="KW-0807">Transducer</keyword>
<dbReference type="InterPro" id="IPR050569">
    <property type="entry name" value="TAAR"/>
</dbReference>
<keyword evidence="5 9" id="KW-0297">G-protein coupled receptor</keyword>
<evidence type="ECO:0000256" key="9">
    <source>
        <dbReference type="RuleBase" id="RU000688"/>
    </source>
</evidence>
<sequence>MEQWKETMFVTLGWLISASAIVGNAILIYLIAFRQRLRSGTPNWFILSLAVADLFVGATYFPYNRGCNDTGCSQIHVHWLCVDLFLSASVTNLCLLTVDRYIAIVKPLQYLTFATKLKAVLAITAAWFFPIITALLPLSWTYIPLLPSTKAYSWKVFLMGTLIVYGIIPCVFLSLAIIHIILIVRKWRIQRSLVITQLDFNYSRSPREKQSHAVKEMSSVRLVVAVVVLFLACYLCGVCVRVMSVFGQLPDSVRKISIILILANSATNPVAYGLFKEDLKRELLCSFNAQKRFGHMTSII</sequence>
<keyword evidence="4 10" id="KW-1133">Transmembrane helix</keyword>
<protein>
    <recommendedName>
        <fullName evidence="11">G-protein coupled receptors family 1 profile domain-containing protein</fullName>
    </recommendedName>
</protein>
<reference evidence="12 13" key="1">
    <citation type="submission" date="2022-05" db="EMBL/GenBank/DDBJ databases">
        <authorList>
            <consortium name="Genoscope - CEA"/>
            <person name="William W."/>
        </authorList>
    </citation>
    <scope>NUCLEOTIDE SEQUENCE [LARGE SCALE GENOMIC DNA]</scope>
</reference>
<keyword evidence="6 10" id="KW-0472">Membrane</keyword>
<dbReference type="PANTHER" id="PTHR24249">
    <property type="entry name" value="HISTAMINE RECEPTOR-RELATED G-PROTEIN COUPLED RECEPTOR"/>
    <property type="match status" value="1"/>
</dbReference>
<evidence type="ECO:0000313" key="12">
    <source>
        <dbReference type="EMBL" id="CAH3034840.1"/>
    </source>
</evidence>
<evidence type="ECO:0000256" key="2">
    <source>
        <dbReference type="ARBA" id="ARBA00022475"/>
    </source>
</evidence>
<feature type="transmembrane region" description="Helical" evidence="10">
    <location>
        <begin position="75"/>
        <end position="98"/>
    </location>
</feature>
<dbReference type="Gene3D" id="1.20.1070.10">
    <property type="entry name" value="Rhodopsin 7-helix transmembrane proteins"/>
    <property type="match status" value="1"/>
</dbReference>
<evidence type="ECO:0000256" key="6">
    <source>
        <dbReference type="ARBA" id="ARBA00023136"/>
    </source>
</evidence>
<dbReference type="SMART" id="SM01381">
    <property type="entry name" value="7TM_GPCR_Srsx"/>
    <property type="match status" value="1"/>
</dbReference>
<feature type="domain" description="G-protein coupled receptors family 1 profile" evidence="11">
    <location>
        <begin position="23"/>
        <end position="272"/>
    </location>
</feature>
<proteinExistence type="inferred from homology"/>
<keyword evidence="3 9" id="KW-0812">Transmembrane</keyword>
<feature type="transmembrane region" description="Helical" evidence="10">
    <location>
        <begin position="163"/>
        <end position="184"/>
    </location>
</feature>
<evidence type="ECO:0000256" key="5">
    <source>
        <dbReference type="ARBA" id="ARBA00023040"/>
    </source>
</evidence>
<evidence type="ECO:0000256" key="10">
    <source>
        <dbReference type="SAM" id="Phobius"/>
    </source>
</evidence>
<evidence type="ECO:0000259" key="11">
    <source>
        <dbReference type="PROSITE" id="PS50262"/>
    </source>
</evidence>
<feature type="transmembrane region" description="Helical" evidence="10">
    <location>
        <begin position="256"/>
        <end position="275"/>
    </location>
</feature>
<dbReference type="Pfam" id="PF00001">
    <property type="entry name" value="7tm_1"/>
    <property type="match status" value="1"/>
</dbReference>
<evidence type="ECO:0000256" key="3">
    <source>
        <dbReference type="ARBA" id="ARBA00022692"/>
    </source>
</evidence>
<feature type="transmembrane region" description="Helical" evidence="10">
    <location>
        <begin position="119"/>
        <end position="143"/>
    </location>
</feature>
<keyword evidence="2" id="KW-1003">Cell membrane</keyword>
<dbReference type="PROSITE" id="PS50262">
    <property type="entry name" value="G_PROTEIN_RECEP_F1_2"/>
    <property type="match status" value="1"/>
</dbReference>
<dbReference type="CDD" id="cd00637">
    <property type="entry name" value="7tm_classA_rhodopsin-like"/>
    <property type="match status" value="1"/>
</dbReference>
<dbReference type="PRINTS" id="PR00237">
    <property type="entry name" value="GPCRRHODOPSN"/>
</dbReference>
<comment type="subcellular location">
    <subcellularLocation>
        <location evidence="1">Cell membrane</location>
        <topology evidence="1">Multi-pass membrane protein</topology>
    </subcellularLocation>
</comment>
<evidence type="ECO:0000313" key="13">
    <source>
        <dbReference type="Proteomes" id="UP001159405"/>
    </source>
</evidence>
<feature type="transmembrane region" description="Helical" evidence="10">
    <location>
        <begin position="12"/>
        <end position="32"/>
    </location>
</feature>
<feature type="transmembrane region" description="Helical" evidence="10">
    <location>
        <begin position="44"/>
        <end position="63"/>
    </location>
</feature>
<dbReference type="InterPro" id="IPR000276">
    <property type="entry name" value="GPCR_Rhodpsn"/>
</dbReference>
<dbReference type="InterPro" id="IPR017452">
    <property type="entry name" value="GPCR_Rhodpsn_7TM"/>
</dbReference>
<keyword evidence="13" id="KW-1185">Reference proteome</keyword>
<evidence type="ECO:0000256" key="7">
    <source>
        <dbReference type="ARBA" id="ARBA00023170"/>
    </source>
</evidence>
<dbReference type="PANTHER" id="PTHR24249:SF372">
    <property type="entry name" value="G-PROTEIN COUPLED RECEPTORS FAMILY 1 PROFILE DOMAIN-CONTAINING PROTEIN"/>
    <property type="match status" value="1"/>
</dbReference>
<keyword evidence="7 9" id="KW-0675">Receptor</keyword>
<accession>A0ABN8MSG3</accession>
<evidence type="ECO:0000256" key="1">
    <source>
        <dbReference type="ARBA" id="ARBA00004651"/>
    </source>
</evidence>
<name>A0ABN8MSG3_9CNID</name>
<evidence type="ECO:0000256" key="4">
    <source>
        <dbReference type="ARBA" id="ARBA00022989"/>
    </source>
</evidence>
<dbReference type="PROSITE" id="PS00237">
    <property type="entry name" value="G_PROTEIN_RECEP_F1_1"/>
    <property type="match status" value="1"/>
</dbReference>
<comment type="caution">
    <text evidence="12">The sequence shown here is derived from an EMBL/GenBank/DDBJ whole genome shotgun (WGS) entry which is preliminary data.</text>
</comment>
<feature type="transmembrane region" description="Helical" evidence="10">
    <location>
        <begin position="222"/>
        <end position="244"/>
    </location>
</feature>
<organism evidence="12 13">
    <name type="scientific">Porites lobata</name>
    <dbReference type="NCBI Taxonomy" id="104759"/>
    <lineage>
        <taxon>Eukaryota</taxon>
        <taxon>Metazoa</taxon>
        <taxon>Cnidaria</taxon>
        <taxon>Anthozoa</taxon>
        <taxon>Hexacorallia</taxon>
        <taxon>Scleractinia</taxon>
        <taxon>Fungiina</taxon>
        <taxon>Poritidae</taxon>
        <taxon>Porites</taxon>
    </lineage>
</organism>
<comment type="similarity">
    <text evidence="9">Belongs to the G-protein coupled receptor 1 family.</text>
</comment>
<dbReference type="EMBL" id="CALNXK010000003">
    <property type="protein sequence ID" value="CAH3034840.1"/>
    <property type="molecule type" value="Genomic_DNA"/>
</dbReference>
<gene>
    <name evidence="12" type="ORF">PLOB_00025376</name>
</gene>
<evidence type="ECO:0000256" key="8">
    <source>
        <dbReference type="ARBA" id="ARBA00023224"/>
    </source>
</evidence>
<dbReference type="SUPFAM" id="SSF81321">
    <property type="entry name" value="Family A G protein-coupled receptor-like"/>
    <property type="match status" value="1"/>
</dbReference>